<dbReference type="PANTHER" id="PTHR43233:SF1">
    <property type="entry name" value="FAMILY N-ACETYLTRANSFERASE, PUTATIVE (AFU_ORTHOLOGUE AFUA_6G03350)-RELATED"/>
    <property type="match status" value="1"/>
</dbReference>
<dbReference type="OrthoDB" id="9775804at2"/>
<dbReference type="RefSeq" id="WP_006524719.1">
    <property type="nucleotide sequence ID" value="NC_021184.1"/>
</dbReference>
<sequence>MLVVSAMGTAMGVFVLSAFDIIERLPTVQEFNTLRMSVGWPKVNEITVKAALDLSIYSVCAVADNRTVGIARVIGDGSMYFYIQDFIVQKEFQGKGIGTAIMKRIMEFLKQYAPEGSFIGLMSAKGKEGFYLKYGFTERPNDVYGAGMGFYKEDLVQVGF</sequence>
<dbReference type="InterPro" id="IPR053144">
    <property type="entry name" value="Acetyltransferase_Butenolide"/>
</dbReference>
<reference evidence="2 3" key="1">
    <citation type="submission" date="2012-01" db="EMBL/GenBank/DDBJ databases">
        <title>Complete sequence of Desulfotomaculum gibsoniae DSM 7213.</title>
        <authorList>
            <consortium name="US DOE Joint Genome Institute"/>
            <person name="Lucas S."/>
            <person name="Han J."/>
            <person name="Lapidus A."/>
            <person name="Cheng J.-F."/>
            <person name="Goodwin L."/>
            <person name="Pitluck S."/>
            <person name="Peters L."/>
            <person name="Ovchinnikova G."/>
            <person name="Teshima H."/>
            <person name="Detter J.C."/>
            <person name="Han C."/>
            <person name="Tapia R."/>
            <person name="Land M."/>
            <person name="Hauser L."/>
            <person name="Kyrpides N."/>
            <person name="Ivanova N."/>
            <person name="Pagani I."/>
            <person name="Parshina S."/>
            <person name="Plugge C."/>
            <person name="Muyzer G."/>
            <person name="Kuever J."/>
            <person name="Ivanova A."/>
            <person name="Nazina T."/>
            <person name="Klenk H.-P."/>
            <person name="Brambilla E."/>
            <person name="Spring S."/>
            <person name="Stams A.F."/>
            <person name="Woyke T."/>
        </authorList>
    </citation>
    <scope>NUCLEOTIDE SEQUENCE [LARGE SCALE GENOMIC DNA]</scope>
    <source>
        <strain evidence="2 3">DSM 7213</strain>
    </source>
</reference>
<dbReference type="InterPro" id="IPR000182">
    <property type="entry name" value="GNAT_dom"/>
</dbReference>
<dbReference type="Proteomes" id="UP000013520">
    <property type="component" value="Chromosome"/>
</dbReference>
<dbReference type="SUPFAM" id="SSF55729">
    <property type="entry name" value="Acyl-CoA N-acyltransferases (Nat)"/>
    <property type="match status" value="1"/>
</dbReference>
<dbReference type="Pfam" id="PF13673">
    <property type="entry name" value="Acetyltransf_10"/>
    <property type="match status" value="1"/>
</dbReference>
<feature type="domain" description="N-acetyltransferase" evidence="1">
    <location>
        <begin position="11"/>
        <end position="157"/>
    </location>
</feature>
<dbReference type="PROSITE" id="PS51186">
    <property type="entry name" value="GNAT"/>
    <property type="match status" value="1"/>
</dbReference>
<dbReference type="CDD" id="cd04301">
    <property type="entry name" value="NAT_SF"/>
    <property type="match status" value="1"/>
</dbReference>
<keyword evidence="2" id="KW-0808">Transferase</keyword>
<dbReference type="eggNOG" id="COG0454">
    <property type="taxonomic scope" value="Bacteria"/>
</dbReference>
<evidence type="ECO:0000313" key="2">
    <source>
        <dbReference type="EMBL" id="AGK99803.1"/>
    </source>
</evidence>
<dbReference type="STRING" id="767817.Desgi_0197"/>
<dbReference type="EMBL" id="CP003273">
    <property type="protein sequence ID" value="AGK99803.1"/>
    <property type="molecule type" value="Genomic_DNA"/>
</dbReference>
<gene>
    <name evidence="2" type="ORF">Desgi_0197</name>
</gene>
<accession>R4KB56</accession>
<dbReference type="Gene3D" id="3.40.630.30">
    <property type="match status" value="1"/>
</dbReference>
<dbReference type="KEGG" id="dgi:Desgi_0197"/>
<evidence type="ECO:0000259" key="1">
    <source>
        <dbReference type="PROSITE" id="PS51186"/>
    </source>
</evidence>
<protein>
    <submittedName>
        <fullName evidence="2">Acetyltransferase</fullName>
    </submittedName>
</protein>
<proteinExistence type="predicted"/>
<dbReference type="GO" id="GO:0016747">
    <property type="term" value="F:acyltransferase activity, transferring groups other than amino-acyl groups"/>
    <property type="evidence" value="ECO:0007669"/>
    <property type="project" value="InterPro"/>
</dbReference>
<dbReference type="HOGENOM" id="CLU_086503_7_1_9"/>
<keyword evidence="3" id="KW-1185">Reference proteome</keyword>
<dbReference type="InterPro" id="IPR016181">
    <property type="entry name" value="Acyl_CoA_acyltransferase"/>
</dbReference>
<organism evidence="2 3">
    <name type="scientific">Desulfoscipio gibsoniae DSM 7213</name>
    <dbReference type="NCBI Taxonomy" id="767817"/>
    <lineage>
        <taxon>Bacteria</taxon>
        <taxon>Bacillati</taxon>
        <taxon>Bacillota</taxon>
        <taxon>Clostridia</taxon>
        <taxon>Eubacteriales</taxon>
        <taxon>Desulfallaceae</taxon>
        <taxon>Desulfoscipio</taxon>
    </lineage>
</organism>
<dbReference type="PANTHER" id="PTHR43233">
    <property type="entry name" value="FAMILY N-ACETYLTRANSFERASE, PUTATIVE (AFU_ORTHOLOGUE AFUA_6G03350)-RELATED"/>
    <property type="match status" value="1"/>
</dbReference>
<dbReference type="AlphaFoldDB" id="R4KB56"/>
<name>R4KB56_9FIRM</name>
<evidence type="ECO:0000313" key="3">
    <source>
        <dbReference type="Proteomes" id="UP000013520"/>
    </source>
</evidence>